<protein>
    <submittedName>
        <fullName evidence="2">Uncharacterized protein LOC118270536</fullName>
    </submittedName>
</protein>
<gene>
    <name evidence="2" type="primary">LOC118270536</name>
</gene>
<evidence type="ECO:0000313" key="2">
    <source>
        <dbReference type="RefSeq" id="XP_050553862.1"/>
    </source>
</evidence>
<dbReference type="GeneID" id="118270536"/>
<organism evidence="1 2">
    <name type="scientific">Spodoptera frugiperda</name>
    <name type="common">Fall armyworm</name>
    <dbReference type="NCBI Taxonomy" id="7108"/>
    <lineage>
        <taxon>Eukaryota</taxon>
        <taxon>Metazoa</taxon>
        <taxon>Ecdysozoa</taxon>
        <taxon>Arthropoda</taxon>
        <taxon>Hexapoda</taxon>
        <taxon>Insecta</taxon>
        <taxon>Pterygota</taxon>
        <taxon>Neoptera</taxon>
        <taxon>Endopterygota</taxon>
        <taxon>Lepidoptera</taxon>
        <taxon>Glossata</taxon>
        <taxon>Ditrysia</taxon>
        <taxon>Noctuoidea</taxon>
        <taxon>Noctuidae</taxon>
        <taxon>Amphipyrinae</taxon>
        <taxon>Spodoptera</taxon>
    </lineage>
</organism>
<dbReference type="OrthoDB" id="7391311at2759"/>
<sequence>MFKTYLWMSMLAKNIIGVLLVQILWSPCLLATAVKQVHTRNPLHPELRRQISRESTKPMGHYLRSKKPTPAAVEKTKGRTTVAIFSLYEECDYLARPCLHSYKTGKICAKSIYTVYQTFRNYCMLDFVNCREGYDVWFPAYMGECFTLPKIDQYMHYPYDEDFFLDEMIVPS</sequence>
<dbReference type="RefSeq" id="XP_050553862.1">
    <property type="nucleotide sequence ID" value="XM_050697905.1"/>
</dbReference>
<dbReference type="AlphaFoldDB" id="A0A9R0EY79"/>
<accession>A0A9R0EY79</accession>
<proteinExistence type="predicted"/>
<name>A0A9R0EY79_SPOFR</name>
<keyword evidence="1" id="KW-1185">Reference proteome</keyword>
<reference evidence="2" key="1">
    <citation type="submission" date="2025-08" db="UniProtKB">
        <authorList>
            <consortium name="RefSeq"/>
        </authorList>
    </citation>
    <scope>IDENTIFICATION</scope>
    <source>
        <tissue evidence="2">Whole larval tissue</tissue>
    </source>
</reference>
<evidence type="ECO:0000313" key="1">
    <source>
        <dbReference type="Proteomes" id="UP000829999"/>
    </source>
</evidence>
<dbReference type="Proteomes" id="UP000829999">
    <property type="component" value="Chromosome 13"/>
</dbReference>